<dbReference type="SUPFAM" id="SSF53597">
    <property type="entry name" value="Dihydrofolate reductase-like"/>
    <property type="match status" value="1"/>
</dbReference>
<feature type="domain" description="DHFR" evidence="9">
    <location>
        <begin position="2"/>
        <end position="162"/>
    </location>
</feature>
<comment type="similarity">
    <text evidence="2 8">Belongs to the dihydrofolate reductase family.</text>
</comment>
<proteinExistence type="inferred from homology"/>
<dbReference type="InterPro" id="IPR001796">
    <property type="entry name" value="DHFR_dom"/>
</dbReference>
<evidence type="ECO:0000256" key="6">
    <source>
        <dbReference type="ARBA" id="ARBA00023002"/>
    </source>
</evidence>
<dbReference type="GO" id="GO:0006730">
    <property type="term" value="P:one-carbon metabolic process"/>
    <property type="evidence" value="ECO:0007669"/>
    <property type="project" value="UniProtKB-KW"/>
</dbReference>
<evidence type="ECO:0000256" key="4">
    <source>
        <dbReference type="ARBA" id="ARBA00022563"/>
    </source>
</evidence>
<gene>
    <name evidence="10" type="ORF">IAB88_00205</name>
</gene>
<reference evidence="10" key="1">
    <citation type="submission" date="2020-10" db="EMBL/GenBank/DDBJ databases">
        <authorList>
            <person name="Gilroy R."/>
        </authorList>
    </citation>
    <scope>NUCLEOTIDE SEQUENCE</scope>
    <source>
        <strain evidence="10">6919</strain>
    </source>
</reference>
<sequence length="163" mass="18232">MELSMIVAMAKGRAIGRDGGLLCHMPADMRHFKSVTMGHTVVMGRRTFDSLPKGALPDRRNIVVTRNLGFTADRVEVAHSLDEALALAEGDGEVFVIGGAQIYSEALPFAKRLYLTEIDASFPDADTFFPEIMRDEWEEVSCEKHPADDRNPYPFTFVTLRRI</sequence>
<dbReference type="Proteomes" id="UP000823598">
    <property type="component" value="Unassembled WGS sequence"/>
</dbReference>
<dbReference type="Gene3D" id="3.40.430.10">
    <property type="entry name" value="Dihydrofolate Reductase, subunit A"/>
    <property type="match status" value="1"/>
</dbReference>
<dbReference type="PRINTS" id="PR00070">
    <property type="entry name" value="DHFR"/>
</dbReference>
<dbReference type="InterPro" id="IPR012259">
    <property type="entry name" value="DHFR"/>
</dbReference>
<dbReference type="CDD" id="cd00209">
    <property type="entry name" value="DHFR"/>
    <property type="match status" value="1"/>
</dbReference>
<keyword evidence="5 8" id="KW-0521">NADP</keyword>
<dbReference type="PANTHER" id="PTHR48069">
    <property type="entry name" value="DIHYDROFOLATE REDUCTASE"/>
    <property type="match status" value="1"/>
</dbReference>
<evidence type="ECO:0000256" key="3">
    <source>
        <dbReference type="ARBA" id="ARBA00012856"/>
    </source>
</evidence>
<dbReference type="FunFam" id="3.40.430.10:FF:000001">
    <property type="entry name" value="Dihydrofolate reductase"/>
    <property type="match status" value="1"/>
</dbReference>
<accession>A0A9D9NJ62</accession>
<dbReference type="EC" id="1.5.1.3" evidence="3 8"/>
<protein>
    <recommendedName>
        <fullName evidence="3 8">Dihydrofolate reductase</fullName>
        <ecNumber evidence="3 8">1.5.1.3</ecNumber>
    </recommendedName>
</protein>
<dbReference type="GO" id="GO:0046654">
    <property type="term" value="P:tetrahydrofolate biosynthetic process"/>
    <property type="evidence" value="ECO:0007669"/>
    <property type="project" value="InterPro"/>
</dbReference>
<evidence type="ECO:0000313" key="10">
    <source>
        <dbReference type="EMBL" id="MBO8475397.1"/>
    </source>
</evidence>
<evidence type="ECO:0000256" key="7">
    <source>
        <dbReference type="ARBA" id="ARBA00025067"/>
    </source>
</evidence>
<keyword evidence="4 8" id="KW-0554">One-carbon metabolism</keyword>
<dbReference type="PROSITE" id="PS51330">
    <property type="entry name" value="DHFR_2"/>
    <property type="match status" value="1"/>
</dbReference>
<dbReference type="PANTHER" id="PTHR48069:SF3">
    <property type="entry name" value="DIHYDROFOLATE REDUCTASE"/>
    <property type="match status" value="1"/>
</dbReference>
<organism evidence="10 11">
    <name type="scientific">Candidatus Limisoma faecipullorum</name>
    <dbReference type="NCBI Taxonomy" id="2840854"/>
    <lineage>
        <taxon>Bacteria</taxon>
        <taxon>Pseudomonadati</taxon>
        <taxon>Bacteroidota</taxon>
        <taxon>Bacteroidia</taxon>
        <taxon>Bacteroidales</taxon>
        <taxon>Candidatus Limisoma</taxon>
    </lineage>
</organism>
<keyword evidence="6 8" id="KW-0560">Oxidoreductase</keyword>
<reference evidence="10" key="2">
    <citation type="journal article" date="2021" name="PeerJ">
        <title>Extensive microbial diversity within the chicken gut microbiome revealed by metagenomics and culture.</title>
        <authorList>
            <person name="Gilroy R."/>
            <person name="Ravi A."/>
            <person name="Getino M."/>
            <person name="Pursley I."/>
            <person name="Horton D.L."/>
            <person name="Alikhan N.F."/>
            <person name="Baker D."/>
            <person name="Gharbi K."/>
            <person name="Hall N."/>
            <person name="Watson M."/>
            <person name="Adriaenssens E.M."/>
            <person name="Foster-Nyarko E."/>
            <person name="Jarju S."/>
            <person name="Secka A."/>
            <person name="Antonio M."/>
            <person name="Oren A."/>
            <person name="Chaudhuri R.R."/>
            <person name="La Ragione R."/>
            <person name="Hildebrand F."/>
            <person name="Pallen M.J."/>
        </authorList>
    </citation>
    <scope>NUCLEOTIDE SEQUENCE</scope>
    <source>
        <strain evidence="10">6919</strain>
    </source>
</reference>
<evidence type="ECO:0000256" key="2">
    <source>
        <dbReference type="ARBA" id="ARBA00009539"/>
    </source>
</evidence>
<evidence type="ECO:0000259" key="9">
    <source>
        <dbReference type="PROSITE" id="PS51330"/>
    </source>
</evidence>
<comment type="pathway">
    <text evidence="1 8">Cofactor biosynthesis; tetrahydrofolate biosynthesis; 5,6,7,8-tetrahydrofolate from 7,8-dihydrofolate: step 1/1.</text>
</comment>
<dbReference type="GO" id="GO:0005829">
    <property type="term" value="C:cytosol"/>
    <property type="evidence" value="ECO:0007669"/>
    <property type="project" value="TreeGrafter"/>
</dbReference>
<comment type="function">
    <text evidence="7 8">Key enzyme in folate metabolism. Catalyzes an essential reaction for de novo glycine and purine synthesis, and for DNA precursor synthesis.</text>
</comment>
<dbReference type="GO" id="GO:0046452">
    <property type="term" value="P:dihydrofolate metabolic process"/>
    <property type="evidence" value="ECO:0007669"/>
    <property type="project" value="TreeGrafter"/>
</dbReference>
<evidence type="ECO:0000256" key="8">
    <source>
        <dbReference type="PIRNR" id="PIRNR000194"/>
    </source>
</evidence>
<dbReference type="PIRSF" id="PIRSF000194">
    <property type="entry name" value="DHFR"/>
    <property type="match status" value="1"/>
</dbReference>
<dbReference type="GO" id="GO:0070401">
    <property type="term" value="F:NADP+ binding"/>
    <property type="evidence" value="ECO:0007669"/>
    <property type="project" value="UniProtKB-ARBA"/>
</dbReference>
<dbReference type="EMBL" id="JADIMC010000005">
    <property type="protein sequence ID" value="MBO8475397.1"/>
    <property type="molecule type" value="Genomic_DNA"/>
</dbReference>
<dbReference type="AlphaFoldDB" id="A0A9D9NJ62"/>
<dbReference type="GO" id="GO:0046655">
    <property type="term" value="P:folic acid metabolic process"/>
    <property type="evidence" value="ECO:0007669"/>
    <property type="project" value="TreeGrafter"/>
</dbReference>
<comment type="catalytic activity">
    <reaction evidence="8">
        <text>(6S)-5,6,7,8-tetrahydrofolate + NADP(+) = 7,8-dihydrofolate + NADPH + H(+)</text>
        <dbReference type="Rhea" id="RHEA:15009"/>
        <dbReference type="ChEBI" id="CHEBI:15378"/>
        <dbReference type="ChEBI" id="CHEBI:57451"/>
        <dbReference type="ChEBI" id="CHEBI:57453"/>
        <dbReference type="ChEBI" id="CHEBI:57783"/>
        <dbReference type="ChEBI" id="CHEBI:58349"/>
        <dbReference type="EC" id="1.5.1.3"/>
    </reaction>
</comment>
<evidence type="ECO:0000256" key="5">
    <source>
        <dbReference type="ARBA" id="ARBA00022857"/>
    </source>
</evidence>
<dbReference type="InterPro" id="IPR024072">
    <property type="entry name" value="DHFR-like_dom_sf"/>
</dbReference>
<dbReference type="GO" id="GO:0004146">
    <property type="term" value="F:dihydrofolate reductase activity"/>
    <property type="evidence" value="ECO:0007669"/>
    <property type="project" value="UniProtKB-EC"/>
</dbReference>
<evidence type="ECO:0000313" key="11">
    <source>
        <dbReference type="Proteomes" id="UP000823598"/>
    </source>
</evidence>
<comment type="caution">
    <text evidence="10">The sequence shown here is derived from an EMBL/GenBank/DDBJ whole genome shotgun (WGS) entry which is preliminary data.</text>
</comment>
<name>A0A9D9NJ62_9BACT</name>
<evidence type="ECO:0000256" key="1">
    <source>
        <dbReference type="ARBA" id="ARBA00004903"/>
    </source>
</evidence>
<dbReference type="Pfam" id="PF00186">
    <property type="entry name" value="DHFR_1"/>
    <property type="match status" value="1"/>
</dbReference>